<accession>A0ACB8W8E6</accession>
<name>A0ACB8W8E6_9TELE</name>
<proteinExistence type="predicted"/>
<keyword evidence="2" id="KW-1185">Reference proteome</keyword>
<reference evidence="1" key="1">
    <citation type="submission" date="2022-04" db="EMBL/GenBank/DDBJ databases">
        <title>Jade perch genome.</title>
        <authorList>
            <person name="Chao B."/>
        </authorList>
    </citation>
    <scope>NUCLEOTIDE SEQUENCE</scope>
    <source>
        <strain evidence="1">CB-2022</strain>
    </source>
</reference>
<evidence type="ECO:0000313" key="2">
    <source>
        <dbReference type="Proteomes" id="UP000831701"/>
    </source>
</evidence>
<evidence type="ECO:0000313" key="1">
    <source>
        <dbReference type="EMBL" id="KAI3364019.1"/>
    </source>
</evidence>
<dbReference type="EMBL" id="CM041543">
    <property type="protein sequence ID" value="KAI3364019.1"/>
    <property type="molecule type" value="Genomic_DNA"/>
</dbReference>
<protein>
    <submittedName>
        <fullName evidence="1">Uncharacterized protein</fullName>
    </submittedName>
</protein>
<organism evidence="1 2">
    <name type="scientific">Scortum barcoo</name>
    <name type="common">barcoo grunter</name>
    <dbReference type="NCBI Taxonomy" id="214431"/>
    <lineage>
        <taxon>Eukaryota</taxon>
        <taxon>Metazoa</taxon>
        <taxon>Chordata</taxon>
        <taxon>Craniata</taxon>
        <taxon>Vertebrata</taxon>
        <taxon>Euteleostomi</taxon>
        <taxon>Actinopterygii</taxon>
        <taxon>Neopterygii</taxon>
        <taxon>Teleostei</taxon>
        <taxon>Neoteleostei</taxon>
        <taxon>Acanthomorphata</taxon>
        <taxon>Eupercaria</taxon>
        <taxon>Centrarchiformes</taxon>
        <taxon>Terapontoidei</taxon>
        <taxon>Terapontidae</taxon>
        <taxon>Scortum</taxon>
    </lineage>
</organism>
<comment type="caution">
    <text evidence="1">The sequence shown here is derived from an EMBL/GenBank/DDBJ whole genome shotgun (WGS) entry which is preliminary data.</text>
</comment>
<feature type="non-terminal residue" evidence="1">
    <location>
        <position position="156"/>
    </location>
</feature>
<sequence>MLLEEVLHDDGAQKSSWIVALTLTSPSASLLFRLVYSLRELDLGWNPPCIVRSCLVLSFCLYLLLWPAYYTSGVSDNWLFLSSPFLIRLSWFLNTDLVDPNVVRAGMTLVCVSLIVKSLAQGPILVTTHTCTSPEGIVWIAEDHQCNTEAEQQHIQ</sequence>
<gene>
    <name evidence="1" type="ORF">L3Q82_010781</name>
</gene>
<dbReference type="Proteomes" id="UP000831701">
    <property type="component" value="Chromosome 13"/>
</dbReference>